<sequence length="419" mass="46830">MHASAQVLIPKDTGLTDATCIKRLLESQDLWVSHAPELKLYISISVGASMALSASSFSSQIGEMLCSPKLWSDLGLVALFKSCNHFHYSDLTSFELIIGIRRDLKQSSKTKSARKTALFDHLDDVQTPVHIQTVNLSTVNAFMSFTSKTESAQLYILDTDSLTKPNLVGDYYYKNYILKHTQDTIFFGPQQSVYKESSEDTQVTSFVDELEELHESEQVSSLLTPQEGFFERASPAGQHEQLYDLFKVGLESLLFGRTSSTNHSDLQNKTLQPLSQIAPSVFSPNYHKKQLYKPQASRNLRFQTPSPNIQCKDQPSQIGERVSRDLIYSSDGEEELLRFSEPDEDSSCAMLSTTAAAAPSSSCGSLPFSQDDCEDENDDIMSDRFSGNDMDHTLFSDDMAKFEEFGDDNDDDDMLCGSF</sequence>
<dbReference type="VEuPathDB" id="FungiDB:M747DRAFT_350246"/>
<evidence type="ECO:0000313" key="1">
    <source>
        <dbReference type="EMBL" id="RDH21027.1"/>
    </source>
</evidence>
<proteinExistence type="predicted"/>
<accession>A0A370BZ62</accession>
<protein>
    <submittedName>
        <fullName evidence="1">Uncharacterized protein</fullName>
    </submittedName>
</protein>
<gene>
    <name evidence="1" type="ORF">M747DRAFT_350246</name>
</gene>
<dbReference type="EMBL" id="KZ851912">
    <property type="protein sequence ID" value="RDH21027.1"/>
    <property type="molecule type" value="Genomic_DNA"/>
</dbReference>
<evidence type="ECO:0000313" key="2">
    <source>
        <dbReference type="Proteomes" id="UP000253845"/>
    </source>
</evidence>
<dbReference type="AlphaFoldDB" id="A0A370BZ62"/>
<reference evidence="1 2" key="1">
    <citation type="submission" date="2018-07" db="EMBL/GenBank/DDBJ databases">
        <title>Section-level genome sequencing of Aspergillus section Nigri to investigate inter- and intra-species variation.</title>
        <authorList>
            <consortium name="DOE Joint Genome Institute"/>
            <person name="Vesth T.C."/>
            <person name="Nybo J.L."/>
            <person name="Theobald S."/>
            <person name="Frisvad J.C."/>
            <person name="Larsen T.O."/>
            <person name="Nielsen K.F."/>
            <person name="Hoof J.B."/>
            <person name="Brandl J."/>
            <person name="Salamov A."/>
            <person name="Riley R."/>
            <person name="Gladden J.M."/>
            <person name="Phatale P."/>
            <person name="Nielsen M.T."/>
            <person name="Lyhne E.K."/>
            <person name="Kogle M.E."/>
            <person name="Strasser K."/>
            <person name="McDonnell E."/>
            <person name="Barry K."/>
            <person name="Clum A."/>
            <person name="Chen C."/>
            <person name="Nolan M."/>
            <person name="Sandor L."/>
            <person name="Kuo A."/>
            <person name="Lipzen A."/>
            <person name="Hainaut M."/>
            <person name="Drula E."/>
            <person name="Tsang A."/>
            <person name="Magnuson J.K."/>
            <person name="Henrissat B."/>
            <person name="Wiebenga A."/>
            <person name="Simmons B.A."/>
            <person name="Makela M.R."/>
            <person name="De vries R.P."/>
            <person name="Grigoriev I.V."/>
            <person name="Mortensen U.H."/>
            <person name="Baker S.E."/>
            <person name="Andersen M.R."/>
        </authorList>
    </citation>
    <scope>NUCLEOTIDE SEQUENCE [LARGE SCALE GENOMIC DNA]</scope>
    <source>
        <strain evidence="1 2">ATCC 13496</strain>
    </source>
</reference>
<name>A0A370BZ62_ASPNG</name>
<dbReference type="Proteomes" id="UP000253845">
    <property type="component" value="Unassembled WGS sequence"/>
</dbReference>
<organism evidence="1 2">
    <name type="scientific">Aspergillus niger ATCC 13496</name>
    <dbReference type="NCBI Taxonomy" id="1353008"/>
    <lineage>
        <taxon>Eukaryota</taxon>
        <taxon>Fungi</taxon>
        <taxon>Dikarya</taxon>
        <taxon>Ascomycota</taxon>
        <taxon>Pezizomycotina</taxon>
        <taxon>Eurotiomycetes</taxon>
        <taxon>Eurotiomycetidae</taxon>
        <taxon>Eurotiales</taxon>
        <taxon>Aspergillaceae</taxon>
        <taxon>Aspergillus</taxon>
        <taxon>Aspergillus subgen. Circumdati</taxon>
    </lineage>
</organism>